<dbReference type="GO" id="GO:0005524">
    <property type="term" value="F:ATP binding"/>
    <property type="evidence" value="ECO:0007669"/>
    <property type="project" value="UniProtKB-UniRule"/>
</dbReference>
<keyword evidence="1 6" id="KW-0540">Nuclease</keyword>
<dbReference type="Gene3D" id="3.30.420.10">
    <property type="entry name" value="Ribonuclease H-like superfamily/Ribonuclease H"/>
    <property type="match status" value="1"/>
</dbReference>
<dbReference type="NCBIfam" id="TIGR01407">
    <property type="entry name" value="dinG_rel"/>
    <property type="match status" value="1"/>
</dbReference>
<gene>
    <name evidence="6 7" type="primary">dinG</name>
    <name evidence="9" type="ORF">A6M13_07745</name>
</gene>
<dbReference type="PANTHER" id="PTHR11472:SF34">
    <property type="entry name" value="REGULATOR OF TELOMERE ELONGATION HELICASE 1"/>
    <property type="match status" value="1"/>
</dbReference>
<dbReference type="NCBIfam" id="TIGR00573">
    <property type="entry name" value="dnaq"/>
    <property type="match status" value="1"/>
</dbReference>
<keyword evidence="3 6" id="KW-0378">Hydrolase</keyword>
<dbReference type="EMBL" id="MASJ01000042">
    <property type="protein sequence ID" value="OCS82316.1"/>
    <property type="molecule type" value="Genomic_DNA"/>
</dbReference>
<dbReference type="Pfam" id="PF00270">
    <property type="entry name" value="DEAD"/>
    <property type="match status" value="1"/>
</dbReference>
<evidence type="ECO:0000256" key="6">
    <source>
        <dbReference type="HAMAP-Rule" id="MF_02206"/>
    </source>
</evidence>
<dbReference type="OrthoDB" id="9803913at2"/>
<reference evidence="9 10" key="1">
    <citation type="submission" date="2016-07" db="EMBL/GenBank/DDBJ databases">
        <title>Caryophanon tenue genome sequencing.</title>
        <authorList>
            <person name="Verma A."/>
            <person name="Pal Y."/>
            <person name="Krishnamurthi S."/>
        </authorList>
    </citation>
    <scope>NUCLEOTIDE SEQUENCE [LARGE SCALE GENOMIC DNA]</scope>
    <source>
        <strain evidence="9 10">DSM 14152</strain>
    </source>
</reference>
<dbReference type="GO" id="GO:0008408">
    <property type="term" value="F:3'-5' exonuclease activity"/>
    <property type="evidence" value="ECO:0007669"/>
    <property type="project" value="UniProtKB-UniRule"/>
</dbReference>
<feature type="binding site" evidence="6">
    <location>
        <begin position="282"/>
        <end position="289"/>
    </location>
    <ligand>
        <name>ATP</name>
        <dbReference type="ChEBI" id="CHEBI:30616"/>
    </ligand>
</feature>
<dbReference type="InterPro" id="IPR006555">
    <property type="entry name" value="ATP-dep_Helicase_C"/>
</dbReference>
<evidence type="ECO:0000256" key="2">
    <source>
        <dbReference type="ARBA" id="ARBA00022741"/>
    </source>
</evidence>
<dbReference type="GO" id="GO:0016818">
    <property type="term" value="F:hydrolase activity, acting on acid anhydrides, in phosphorus-containing anhydrides"/>
    <property type="evidence" value="ECO:0007669"/>
    <property type="project" value="InterPro"/>
</dbReference>
<dbReference type="CDD" id="cd06127">
    <property type="entry name" value="DEDDh"/>
    <property type="match status" value="1"/>
</dbReference>
<evidence type="ECO:0000256" key="3">
    <source>
        <dbReference type="ARBA" id="ARBA00022801"/>
    </source>
</evidence>
<keyword evidence="10" id="KW-1185">Reference proteome</keyword>
<evidence type="ECO:0000256" key="1">
    <source>
        <dbReference type="ARBA" id="ARBA00022722"/>
    </source>
</evidence>
<dbReference type="InterPro" id="IPR006310">
    <property type="entry name" value="DinG"/>
</dbReference>
<comment type="caution">
    <text evidence="9">The sequence shown here is derived from an EMBL/GenBank/DDBJ whole genome shotgun (WGS) entry which is preliminary data.</text>
</comment>
<dbReference type="STRING" id="33978.A6M13_07745"/>
<dbReference type="EC" id="3.1.-.-" evidence="6 7"/>
<comment type="similarity">
    <text evidence="6 7">Belongs to the helicase family. DinG subfamily. Type 2 sub-subfamily.</text>
</comment>
<dbReference type="GO" id="GO:0006260">
    <property type="term" value="P:DNA replication"/>
    <property type="evidence" value="ECO:0007669"/>
    <property type="project" value="InterPro"/>
</dbReference>
<accession>A0A1C0Y5A1</accession>
<dbReference type="InterPro" id="IPR013520">
    <property type="entry name" value="Ribonucl_H"/>
</dbReference>
<dbReference type="Pfam" id="PF13307">
    <property type="entry name" value="Helicase_C_2"/>
    <property type="match status" value="1"/>
</dbReference>
<dbReference type="GO" id="GO:0003678">
    <property type="term" value="F:DNA helicase activity"/>
    <property type="evidence" value="ECO:0007669"/>
    <property type="project" value="TreeGrafter"/>
</dbReference>
<dbReference type="AlphaFoldDB" id="A0A1C0Y5A1"/>
<dbReference type="Pfam" id="PF00929">
    <property type="entry name" value="RNase_T"/>
    <property type="match status" value="1"/>
</dbReference>
<feature type="short sequence motif" description="DEAH box" evidence="6">
    <location>
        <begin position="455"/>
        <end position="458"/>
    </location>
</feature>
<evidence type="ECO:0000256" key="4">
    <source>
        <dbReference type="ARBA" id="ARBA00022839"/>
    </source>
</evidence>
<keyword evidence="4 6" id="KW-0269">Exonuclease</keyword>
<dbReference type="InterPro" id="IPR011545">
    <property type="entry name" value="DEAD/DEAH_box_helicase_dom"/>
</dbReference>
<dbReference type="InterPro" id="IPR045028">
    <property type="entry name" value="DinG/Rad3-like"/>
</dbReference>
<dbReference type="PANTHER" id="PTHR11472">
    <property type="entry name" value="DNA REPAIR DEAD HELICASE RAD3/XP-D SUBFAMILY MEMBER"/>
    <property type="match status" value="1"/>
</dbReference>
<dbReference type="InterPro" id="IPR027417">
    <property type="entry name" value="P-loop_NTPase"/>
</dbReference>
<evidence type="ECO:0000313" key="9">
    <source>
        <dbReference type="EMBL" id="OCS82316.1"/>
    </source>
</evidence>
<evidence type="ECO:0000259" key="8">
    <source>
        <dbReference type="PROSITE" id="PS51193"/>
    </source>
</evidence>
<dbReference type="HAMAP" id="MF_02206">
    <property type="entry name" value="DinG_exonucl"/>
    <property type="match status" value="1"/>
</dbReference>
<dbReference type="InterPro" id="IPR006054">
    <property type="entry name" value="DnaQ"/>
</dbReference>
<dbReference type="InterPro" id="IPR012337">
    <property type="entry name" value="RNaseH-like_sf"/>
</dbReference>
<dbReference type="Gene3D" id="3.40.50.300">
    <property type="entry name" value="P-loop containing nucleotide triphosphate hydrolases"/>
    <property type="match status" value="2"/>
</dbReference>
<dbReference type="FunFam" id="3.30.420.10:FF:000045">
    <property type="entry name" value="3'-5' exonuclease DinG"/>
    <property type="match status" value="1"/>
</dbReference>
<dbReference type="SUPFAM" id="SSF52540">
    <property type="entry name" value="P-loop containing nucleoside triphosphate hydrolases"/>
    <property type="match status" value="1"/>
</dbReference>
<dbReference type="GO" id="GO:0003677">
    <property type="term" value="F:DNA binding"/>
    <property type="evidence" value="ECO:0007669"/>
    <property type="project" value="InterPro"/>
</dbReference>
<dbReference type="Proteomes" id="UP000093199">
    <property type="component" value="Unassembled WGS sequence"/>
</dbReference>
<dbReference type="SMART" id="SM00479">
    <property type="entry name" value="EXOIII"/>
    <property type="match status" value="1"/>
</dbReference>
<organism evidence="9 10">
    <name type="scientific">Caryophanon tenue</name>
    <dbReference type="NCBI Taxonomy" id="33978"/>
    <lineage>
        <taxon>Bacteria</taxon>
        <taxon>Bacillati</taxon>
        <taxon>Bacillota</taxon>
        <taxon>Bacilli</taxon>
        <taxon>Bacillales</taxon>
        <taxon>Caryophanaceae</taxon>
        <taxon>Caryophanon</taxon>
    </lineage>
</organism>
<dbReference type="InterPro" id="IPR014013">
    <property type="entry name" value="Helic_SF1/SF2_ATP-bd_DinG/Rad3"/>
</dbReference>
<protein>
    <recommendedName>
        <fullName evidence="6 7">3'-5' exonuclease DinG</fullName>
        <ecNumber evidence="6 7">3.1.-.-</ecNumber>
    </recommendedName>
</protein>
<evidence type="ECO:0000256" key="5">
    <source>
        <dbReference type="ARBA" id="ARBA00022840"/>
    </source>
</evidence>
<dbReference type="SUPFAM" id="SSF53098">
    <property type="entry name" value="Ribonuclease H-like"/>
    <property type="match status" value="1"/>
</dbReference>
<feature type="domain" description="Helicase ATP-binding" evidence="8">
    <location>
        <begin position="247"/>
        <end position="517"/>
    </location>
</feature>
<evidence type="ECO:0000313" key="10">
    <source>
        <dbReference type="Proteomes" id="UP000093199"/>
    </source>
</evidence>
<evidence type="ECO:0000256" key="7">
    <source>
        <dbReference type="RuleBase" id="RU364106"/>
    </source>
</evidence>
<keyword evidence="2 6" id="KW-0547">Nucleotide-binding</keyword>
<keyword evidence="5 6" id="KW-0067">ATP-binding</keyword>
<dbReference type="RefSeq" id="WP_066548733.1">
    <property type="nucleotide sequence ID" value="NZ_MASJ01000042.1"/>
</dbReference>
<dbReference type="GO" id="GO:0003887">
    <property type="term" value="F:DNA-directed DNA polymerase activity"/>
    <property type="evidence" value="ECO:0007669"/>
    <property type="project" value="InterPro"/>
</dbReference>
<dbReference type="PROSITE" id="PS51193">
    <property type="entry name" value="HELICASE_ATP_BIND_2"/>
    <property type="match status" value="1"/>
</dbReference>
<dbReference type="NCBIfam" id="NF005981">
    <property type="entry name" value="PRK08074.1"/>
    <property type="match status" value="1"/>
</dbReference>
<dbReference type="SMART" id="SM00491">
    <property type="entry name" value="HELICc2"/>
    <property type="match status" value="1"/>
</dbReference>
<comment type="function">
    <text evidence="6 7">3'-5' exonuclease.</text>
</comment>
<proteinExistence type="inferred from homology"/>
<sequence>MESQKYAIVDLETTGHSSKNGDRIIQIAIVIMRNWQVEQQFSTFVDPGQPIPAHITDLTHIRDEDVRYAMPFEAHADYVYELLEDSVFVAHNVDFDLNFLQQEFQRIGMSPWQGRFVDTVELAKIMYPTALSFKLGDLAADLHIPLQQAHRADEDALATAQLLAKCYEEILTLPQATIEQLHKRAFRLKSNIAHLLFDALREKRTIQETREDLLFYGRLAIQKEPHIDKADDVETAYPQTTQQKMALCEKAYPQFEERPAQFQMMDVVWEALKARHETVIEASTGIGKSLGYLLPAILYAKRERKKIAISTYTSYLQEQLLQEELQKVERILGTTVHVALLKGMQHYVDLERVTQLVRQEPESYDETLALLQVIVWLTKTVTGDLSELTVSGGGQLVLDRLRKSVSGPTGAVDYYTRALKRSRHVEVIITNHAMLLAETTRKTPLYQEVGGWIIDEAHQMVQAAIQQHESIFQYTQWKYIFGQIGTSEEHQLFRKLYKRALKTRRVSMNALLQAERSYVRMTQSFERAVQQMVQVLQNEQLDAVKQTVFLQQIALPEQAIRETRDAVVQWLAAAKQIATYFSSGTEPLVVEDMYLLNDWHYLIREMTIKVAEWERIFIQKDVHYTTWLELDQRSLPGSLHVLHKPLHVARTIQQLFQQQRGNIGIIWTSGTMTVPHNPHFITEQLGMKRRVPVHQFQAPQSYYAGAKMMIVSDMPDVQTVSQQAYVEAIAKGIIASVQQTEGRSFVLFTSQQMLKETVAYIQETEALTEYMLFAQGVTGGSRMRLLKAFQKFQRSVLFGTNSFWEGVDVPGDALSAVIVARLPFSSPEDPIFKARANMYEQQHKNSFLELALPEAIMRFKQGFGRLIRSSHDRGVFIVLDRRIHTKSYGQQFIDALPPIDVQKLSLEDMVLALEHWYNNER</sequence>
<dbReference type="InterPro" id="IPR036397">
    <property type="entry name" value="RNaseH_sf"/>
</dbReference>
<name>A0A1C0Y5A1_9BACL</name>